<comment type="caution">
    <text evidence="5">The sequence shown here is derived from an EMBL/GenBank/DDBJ whole genome shotgun (WGS) entry which is preliminary data.</text>
</comment>
<evidence type="ECO:0000256" key="3">
    <source>
        <dbReference type="SAM" id="Phobius"/>
    </source>
</evidence>
<evidence type="ECO:0000313" key="6">
    <source>
        <dbReference type="Proteomes" id="UP000265926"/>
    </source>
</evidence>
<dbReference type="EMBL" id="QWGR01000004">
    <property type="protein sequence ID" value="RIJ48746.1"/>
    <property type="molecule type" value="Genomic_DNA"/>
</dbReference>
<dbReference type="InterPro" id="IPR052701">
    <property type="entry name" value="GAG_Ulvan_Degrading_Sulfatases"/>
</dbReference>
<keyword evidence="3" id="KW-1133">Transmembrane helix</keyword>
<dbReference type="PANTHER" id="PTHR43751:SF7">
    <property type="entry name" value="ARYLSULPHATASE A"/>
    <property type="match status" value="1"/>
</dbReference>
<feature type="domain" description="Sulfatase N-terminal" evidence="4">
    <location>
        <begin position="42"/>
        <end position="411"/>
    </location>
</feature>
<dbReference type="Pfam" id="PF00884">
    <property type="entry name" value="Sulfatase"/>
    <property type="match status" value="1"/>
</dbReference>
<keyword evidence="3" id="KW-0812">Transmembrane</keyword>
<dbReference type="InterPro" id="IPR024607">
    <property type="entry name" value="Sulfatase_CS"/>
</dbReference>
<comment type="similarity">
    <text evidence="1">Belongs to the sulfatase family.</text>
</comment>
<evidence type="ECO:0000256" key="2">
    <source>
        <dbReference type="ARBA" id="ARBA00022801"/>
    </source>
</evidence>
<dbReference type="InterPro" id="IPR017850">
    <property type="entry name" value="Alkaline_phosphatase_core_sf"/>
</dbReference>
<keyword evidence="3" id="KW-0472">Membrane</keyword>
<keyword evidence="6" id="KW-1185">Reference proteome</keyword>
<dbReference type="PROSITE" id="PS00523">
    <property type="entry name" value="SULFATASE_1"/>
    <property type="match status" value="1"/>
</dbReference>
<evidence type="ECO:0000256" key="1">
    <source>
        <dbReference type="ARBA" id="ARBA00008779"/>
    </source>
</evidence>
<accession>A0A399SXG6</accession>
<organism evidence="5 6">
    <name type="scientific">Maribellus luteus</name>
    <dbReference type="NCBI Taxonomy" id="2305463"/>
    <lineage>
        <taxon>Bacteria</taxon>
        <taxon>Pseudomonadati</taxon>
        <taxon>Bacteroidota</taxon>
        <taxon>Bacteroidia</taxon>
        <taxon>Marinilabiliales</taxon>
        <taxon>Prolixibacteraceae</taxon>
        <taxon>Maribellus</taxon>
    </lineage>
</organism>
<protein>
    <submittedName>
        <fullName evidence="5">Arylsulfatase</fullName>
    </submittedName>
</protein>
<dbReference type="Proteomes" id="UP000265926">
    <property type="component" value="Unassembled WGS sequence"/>
</dbReference>
<evidence type="ECO:0000259" key="4">
    <source>
        <dbReference type="Pfam" id="PF00884"/>
    </source>
</evidence>
<proteinExistence type="inferred from homology"/>
<dbReference type="PANTHER" id="PTHR43751">
    <property type="entry name" value="SULFATASE"/>
    <property type="match status" value="1"/>
</dbReference>
<evidence type="ECO:0000313" key="5">
    <source>
        <dbReference type="EMBL" id="RIJ48746.1"/>
    </source>
</evidence>
<dbReference type="SUPFAM" id="SSF53649">
    <property type="entry name" value="Alkaline phosphatase-like"/>
    <property type="match status" value="1"/>
</dbReference>
<dbReference type="AlphaFoldDB" id="A0A399SXG6"/>
<dbReference type="OrthoDB" id="9765065at2"/>
<dbReference type="CDD" id="cd16143">
    <property type="entry name" value="ARS_like"/>
    <property type="match status" value="1"/>
</dbReference>
<feature type="transmembrane region" description="Helical" evidence="3">
    <location>
        <begin position="7"/>
        <end position="26"/>
    </location>
</feature>
<dbReference type="Gene3D" id="3.40.720.10">
    <property type="entry name" value="Alkaline Phosphatase, subunit A"/>
    <property type="match status" value="1"/>
</dbReference>
<dbReference type="InterPro" id="IPR000917">
    <property type="entry name" value="Sulfatase_N"/>
</dbReference>
<dbReference type="Gene3D" id="3.30.1120.10">
    <property type="match status" value="1"/>
</dbReference>
<sequence>MKKKKNLRILLIVICACVFWVGYQLLKGNGTETDIEQGVKHPNVVIIYADDLGYGDISAYGVGKLNTPNIDRIATEGIRFGNGYATSATCTPSRYSLLTGQYPWRNAKAQVLSGDAPFLIDTEQPTLPKILKNAGYRTAVVGKWHLGMGDGYVDWNETIKLNPNAIGFDYSYVMAATNDRVPNVYVENGDVVGLDKTDSLKVSYKKNFEGEPTGKANPELLKVMYSHGHDMSINNGISRIGYQKGGKSAQWIDENMADTFLVRAQQFVKQRSDNPFFLFYALHQPHVPRVPHPRFVGTTGMGPRGDVIAEADWCVGEFLKTLEQEGLMENTLIVFSSDNGPVLDDGYLDESAEKVGDHTPAGPLRGGKYSLYDAGTRVPFMVMWKDKIKPGVSNTIISQVDLVASLSKLTGQTVPQTDSEDMLDVLLGHSQKGRESVVVEGLYHRTAFRKGDWILIPAYEGTKKVSWGVDNETGFGYDTQLYNITDDIAQRNDLAKQMPEKVNELMEEFRIILDDN</sequence>
<reference evidence="5 6" key="1">
    <citation type="submission" date="2018-08" db="EMBL/GenBank/DDBJ databases">
        <title>Pallidiluteibacterium maritimus gen. nov., sp. nov., isolated from coastal sediment.</title>
        <authorList>
            <person name="Zhou L.Y."/>
        </authorList>
    </citation>
    <scope>NUCLEOTIDE SEQUENCE [LARGE SCALE GENOMIC DNA]</scope>
    <source>
        <strain evidence="5 6">XSD2</strain>
    </source>
</reference>
<dbReference type="RefSeq" id="WP_119437668.1">
    <property type="nucleotide sequence ID" value="NZ_QWGR01000004.1"/>
</dbReference>
<dbReference type="GO" id="GO:0016787">
    <property type="term" value="F:hydrolase activity"/>
    <property type="evidence" value="ECO:0007669"/>
    <property type="project" value="UniProtKB-KW"/>
</dbReference>
<gene>
    <name evidence="5" type="ORF">D1614_09455</name>
</gene>
<keyword evidence="2" id="KW-0378">Hydrolase</keyword>
<dbReference type="PROSITE" id="PS00149">
    <property type="entry name" value="SULFATASE_2"/>
    <property type="match status" value="1"/>
</dbReference>
<name>A0A399SXG6_9BACT</name>